<reference evidence="1" key="1">
    <citation type="submission" date="2018-06" db="EMBL/GenBank/DDBJ databases">
        <authorList>
            <person name="Zhirakovskaya E."/>
        </authorList>
    </citation>
    <scope>NUCLEOTIDE SEQUENCE</scope>
</reference>
<evidence type="ECO:0000313" key="1">
    <source>
        <dbReference type="EMBL" id="VAW99259.1"/>
    </source>
</evidence>
<proteinExistence type="predicted"/>
<sequence>MVFIRTWLLLLLVIRTGMASAEFKASGFVAAEARLFTESTQYPEQSNDDAYSFILQPEFRYEMGAHRITFIPFGRVDSVDDERSHADVRELNWRVLKPDWEILVGVNRVFWGVMESRHLVDIINQLDLLDDIDGEEKFGQPMLQYTSLTDWGTFDFYVLPGFRERLYPGEKGRLRPALPVDADNAIYESDKENENIDYSFRYSQILGNWDVGMYYFNGTSREPRFQINADNSKFIPVYDLIDQYGMDIQYTGDAWLWKSEALYRAGQGNSFSALSLGFEYTLYQLLSSRSDLGFLIEYHYDGRDETAAPTYYDKNVFLGSRLAFNDVQDSSILAGVTFDENGQDVFYNIEAERRLGDNFKLDLRARLFANPKTGSFLSTISQDDYVQLQLRYYF</sequence>
<dbReference type="AlphaFoldDB" id="A0A3B1ALT1"/>
<name>A0A3B1ALT1_9ZZZZ</name>
<protein>
    <submittedName>
        <fullName evidence="1">Uncharacterized protein</fullName>
    </submittedName>
</protein>
<organism evidence="1">
    <name type="scientific">hydrothermal vent metagenome</name>
    <dbReference type="NCBI Taxonomy" id="652676"/>
    <lineage>
        <taxon>unclassified sequences</taxon>
        <taxon>metagenomes</taxon>
        <taxon>ecological metagenomes</taxon>
    </lineage>
</organism>
<dbReference type="EMBL" id="UOFR01000066">
    <property type="protein sequence ID" value="VAW99259.1"/>
    <property type="molecule type" value="Genomic_DNA"/>
</dbReference>
<gene>
    <name evidence="1" type="ORF">MNBD_GAMMA21-2713</name>
</gene>
<accession>A0A3B1ALT1</accession>